<dbReference type="EMBL" id="CP050919">
    <property type="protein sequence ID" value="QIX58169.1"/>
    <property type="molecule type" value="Genomic_DNA"/>
</dbReference>
<dbReference type="Proteomes" id="UP000503169">
    <property type="component" value="Chromosome"/>
</dbReference>
<keyword evidence="3" id="KW-0812">Transmembrane</keyword>
<dbReference type="GeneID" id="83715144"/>
<organism evidence="6 9">
    <name type="scientific">Limosilactobacillus fermentum</name>
    <name type="common">Lactobacillus fermentum</name>
    <dbReference type="NCBI Taxonomy" id="1613"/>
    <lineage>
        <taxon>Bacteria</taxon>
        <taxon>Bacillati</taxon>
        <taxon>Bacillota</taxon>
        <taxon>Bacilli</taxon>
        <taxon>Lactobacillales</taxon>
        <taxon>Lactobacillaceae</taxon>
        <taxon>Limosilactobacillus</taxon>
    </lineage>
</organism>
<dbReference type="Proteomes" id="UP000185427">
    <property type="component" value="Chromosome"/>
</dbReference>
<dbReference type="EMBL" id="POTQ01000011">
    <property type="protein sequence ID" value="PNV57797.1"/>
    <property type="molecule type" value="Genomic_DNA"/>
</dbReference>
<evidence type="ECO:0000313" key="6">
    <source>
        <dbReference type="EMBL" id="PNV57797.1"/>
    </source>
</evidence>
<reference evidence="7 11" key="4">
    <citation type="submission" date="2020-04" db="EMBL/GenBank/DDBJ databases">
        <title>Novel strain L. Fermentum HFD1 producer antibacterial peptides.</title>
        <authorList>
            <person name="Ozhegov G.D."/>
            <person name="Pavlova A.S."/>
            <person name="Zhuravleva D.E."/>
            <person name="Gogoleva N.V."/>
            <person name="Shagimardanova E.I."/>
            <person name="Markelova M.I."/>
            <person name="Yarullina D.R."/>
            <person name="Kayumov A.R."/>
        </authorList>
    </citation>
    <scope>NUCLEOTIDE SEQUENCE [LARGE SCALE GENOMIC DNA]</scope>
    <source>
        <strain evidence="7 11">HFD1</strain>
    </source>
</reference>
<dbReference type="Pfam" id="PF07963">
    <property type="entry name" value="N_methyl"/>
    <property type="match status" value="1"/>
</dbReference>
<keyword evidence="3" id="KW-0472">Membrane</keyword>
<name>A0A0F4HAZ4_LIMFE</name>
<keyword evidence="2" id="KW-0178">Competence</keyword>
<dbReference type="EMBL" id="WHJL01000002">
    <property type="protein sequence ID" value="MPQ34467.1"/>
    <property type="molecule type" value="Genomic_DNA"/>
</dbReference>
<comment type="subcellular location">
    <subcellularLocation>
        <location evidence="1">Cell surface</location>
    </subcellularLocation>
</comment>
<dbReference type="PATRIC" id="fig|1613.32.peg.2060"/>
<evidence type="ECO:0000256" key="3">
    <source>
        <dbReference type="SAM" id="Phobius"/>
    </source>
</evidence>
<dbReference type="GO" id="GO:0030420">
    <property type="term" value="P:establishment of competence for transformation"/>
    <property type="evidence" value="ECO:0007669"/>
    <property type="project" value="UniProtKB-KW"/>
</dbReference>
<evidence type="ECO:0000313" key="4">
    <source>
        <dbReference type="EMBL" id="APU45265.1"/>
    </source>
</evidence>
<evidence type="ECO:0000313" key="5">
    <source>
        <dbReference type="EMBL" id="MPQ34467.1"/>
    </source>
</evidence>
<dbReference type="SUPFAM" id="SSF54523">
    <property type="entry name" value="Pili subunits"/>
    <property type="match status" value="1"/>
</dbReference>
<dbReference type="InterPro" id="IPR012902">
    <property type="entry name" value="N_methyl_site"/>
</dbReference>
<evidence type="ECO:0000256" key="2">
    <source>
        <dbReference type="ARBA" id="ARBA00023287"/>
    </source>
</evidence>
<protein>
    <submittedName>
        <fullName evidence="4">Prepilin-type N-terminal cleavage/methylation domain-containing protein</fullName>
    </submittedName>
    <submittedName>
        <fullName evidence="6">Prepilin-type cleavage/methylation domain-containing protein</fullName>
    </submittedName>
</protein>
<reference evidence="6 9" key="2">
    <citation type="submission" date="2018-01" db="EMBL/GenBank/DDBJ databases">
        <title>Draft genome sequence of the feruloyl esterase-producing strain Lactobacillus fermentum CRL 1446, isolated from artisanal goat milk cheese.</title>
        <authorList>
            <person name="Abeijon Mukdsi M.C."/>
            <person name="Saavedra L."/>
            <person name="Gauffin Cano M.P."/>
            <person name="Hebert E.M."/>
            <person name="Medina R.B."/>
        </authorList>
    </citation>
    <scope>NUCLEOTIDE SEQUENCE [LARGE SCALE GENOMIC DNA]</scope>
    <source>
        <strain evidence="6 9">CRL 1446</strain>
    </source>
</reference>
<sequence length="161" mass="18824">MVRPLFNSQRRAFTMVEVVIVLAISALVIVTTTIPYQKRNAELSEEQFWRDVKQRWQEAQTRARVEGKATFIYLTSRSKREIRFEYHTDSGKKVTEEVLLPKQLHIASNEDMVKIYKNGYVSPRTWSFVSKLTMTNYDMKIQMGWGGYYVQKTAVWGFPAG</sequence>
<gene>
    <name evidence="4" type="ORF">BUW47_01875</name>
    <name evidence="6" type="ORF">C1Y38_05995</name>
    <name evidence="5" type="ORF">GC247_00670</name>
    <name evidence="7" type="ORF">HCY95_00583</name>
</gene>
<dbReference type="InterPro" id="IPR045584">
    <property type="entry name" value="Pilin-like"/>
</dbReference>
<evidence type="ECO:0000313" key="7">
    <source>
        <dbReference type="EMBL" id="QIX58169.1"/>
    </source>
</evidence>
<evidence type="ECO:0000313" key="9">
    <source>
        <dbReference type="Proteomes" id="UP000236514"/>
    </source>
</evidence>
<reference evidence="4 8" key="1">
    <citation type="submission" date="2016-12" db="EMBL/GenBank/DDBJ databases">
        <title>Complete Genome Sequence of Lactobacillus fermentum Strain SNUV175, a Probiotic for Treatment of Bacterial Vaginosis.</title>
        <authorList>
            <person name="Lee S."/>
            <person name="You H.J."/>
            <person name="Kwon B."/>
            <person name="Ko G."/>
        </authorList>
    </citation>
    <scope>NUCLEOTIDE SEQUENCE [LARGE SCALE GENOMIC DNA]</scope>
    <source>
        <strain evidence="4 8">SNUV175</strain>
    </source>
</reference>
<keyword evidence="3" id="KW-1133">Transmembrane helix</keyword>
<dbReference type="AlphaFoldDB" id="A0A0F4HAZ4"/>
<evidence type="ECO:0000313" key="11">
    <source>
        <dbReference type="Proteomes" id="UP000503169"/>
    </source>
</evidence>
<feature type="transmembrane region" description="Helical" evidence="3">
    <location>
        <begin position="12"/>
        <end position="36"/>
    </location>
</feature>
<dbReference type="Proteomes" id="UP000466799">
    <property type="component" value="Unassembled WGS sequence"/>
</dbReference>
<dbReference type="RefSeq" id="WP_012390987.1">
    <property type="nucleotide sequence ID" value="NZ_CP040910.1"/>
</dbReference>
<evidence type="ECO:0000313" key="10">
    <source>
        <dbReference type="Proteomes" id="UP000466799"/>
    </source>
</evidence>
<accession>A0A0F4HAZ4</accession>
<reference evidence="5 10" key="3">
    <citation type="submission" date="2019-10" db="EMBL/GenBank/DDBJ databases">
        <title>Genome Sequencing and assembly of Lactobacillus fermentum I2, a lactic acid bacteria.</title>
        <authorList>
            <person name="Lopes L.S."/>
            <person name="Persinoti G.F."/>
            <person name="Riano-Pachon D.M."/>
            <person name="Labate C.A."/>
        </authorList>
    </citation>
    <scope>NUCLEOTIDE SEQUENCE [LARGE SCALE GENOMIC DNA]</scope>
    <source>
        <strain evidence="5 10">I2</strain>
    </source>
</reference>
<dbReference type="OrthoDB" id="2322555at2"/>
<proteinExistence type="predicted"/>
<evidence type="ECO:0000313" key="8">
    <source>
        <dbReference type="Proteomes" id="UP000185427"/>
    </source>
</evidence>
<evidence type="ECO:0000256" key="1">
    <source>
        <dbReference type="ARBA" id="ARBA00004241"/>
    </source>
</evidence>
<dbReference type="EMBL" id="CP019030">
    <property type="protein sequence ID" value="APU45265.1"/>
    <property type="molecule type" value="Genomic_DNA"/>
</dbReference>
<dbReference type="Proteomes" id="UP000236514">
    <property type="component" value="Unassembled WGS sequence"/>
</dbReference>
<dbReference type="GO" id="GO:0009986">
    <property type="term" value="C:cell surface"/>
    <property type="evidence" value="ECO:0007669"/>
    <property type="project" value="UniProtKB-SubCell"/>
</dbReference>
<dbReference type="NCBIfam" id="TIGR02532">
    <property type="entry name" value="IV_pilin_GFxxxE"/>
    <property type="match status" value="1"/>
</dbReference>